<dbReference type="RefSeq" id="WP_203841833.1">
    <property type="nucleotide sequence ID" value="NZ_BAAATV010000001.1"/>
</dbReference>
<dbReference type="EMBL" id="BOMN01000113">
    <property type="protein sequence ID" value="GIE24840.1"/>
    <property type="molecule type" value="Genomic_DNA"/>
</dbReference>
<proteinExistence type="predicted"/>
<dbReference type="Proteomes" id="UP000603200">
    <property type="component" value="Unassembled WGS sequence"/>
</dbReference>
<reference evidence="1 2" key="1">
    <citation type="submission" date="2021-01" db="EMBL/GenBank/DDBJ databases">
        <title>Whole genome shotgun sequence of Actinoplanes humidus NBRC 14915.</title>
        <authorList>
            <person name="Komaki H."/>
            <person name="Tamura T."/>
        </authorList>
    </citation>
    <scope>NUCLEOTIDE SEQUENCE [LARGE SCALE GENOMIC DNA]</scope>
    <source>
        <strain evidence="1 2">NBRC 14915</strain>
    </source>
</reference>
<comment type="caution">
    <text evidence="1">The sequence shown here is derived from an EMBL/GenBank/DDBJ whole genome shotgun (WGS) entry which is preliminary data.</text>
</comment>
<evidence type="ECO:0000313" key="2">
    <source>
        <dbReference type="Proteomes" id="UP000603200"/>
    </source>
</evidence>
<evidence type="ECO:0000313" key="1">
    <source>
        <dbReference type="EMBL" id="GIE24840.1"/>
    </source>
</evidence>
<gene>
    <name evidence="1" type="ORF">Ahu01nite_079420</name>
</gene>
<accession>A0ABQ4A1V8</accession>
<protein>
    <submittedName>
        <fullName evidence="1">Uncharacterized protein</fullName>
    </submittedName>
</protein>
<name>A0ABQ4A1V8_9ACTN</name>
<keyword evidence="2" id="KW-1185">Reference proteome</keyword>
<organism evidence="1 2">
    <name type="scientific">Winogradskya humida</name>
    <dbReference type="NCBI Taxonomy" id="113566"/>
    <lineage>
        <taxon>Bacteria</taxon>
        <taxon>Bacillati</taxon>
        <taxon>Actinomycetota</taxon>
        <taxon>Actinomycetes</taxon>
        <taxon>Micromonosporales</taxon>
        <taxon>Micromonosporaceae</taxon>
        <taxon>Winogradskya</taxon>
    </lineage>
</organism>
<sequence length="104" mass="11052">MRCDTVGYGFTPAVESRRLLGGIVPSRSTAGTEVLVYRLHRSDQTRGTVFTIACSQDLPDEATSRFRALSEPGYQQPPGCGACMLAGTPGRVWIGGVLVSTMTG</sequence>